<dbReference type="FunFam" id="2.170.150.20:FF:000001">
    <property type="entry name" value="Peptide methionine sulfoxide reductase MsrB"/>
    <property type="match status" value="1"/>
</dbReference>
<name>A0A2A5C6W5_9GAMM</name>
<comment type="catalytic activity">
    <reaction evidence="7 9">
        <text>L-methionyl-[protein] + [thioredoxin]-disulfide + H2O = L-methionyl-(R)-S-oxide-[protein] + [thioredoxin]-dithiol</text>
        <dbReference type="Rhea" id="RHEA:24164"/>
        <dbReference type="Rhea" id="RHEA-COMP:10698"/>
        <dbReference type="Rhea" id="RHEA-COMP:10700"/>
        <dbReference type="Rhea" id="RHEA-COMP:12313"/>
        <dbReference type="Rhea" id="RHEA-COMP:12314"/>
        <dbReference type="ChEBI" id="CHEBI:15377"/>
        <dbReference type="ChEBI" id="CHEBI:16044"/>
        <dbReference type="ChEBI" id="CHEBI:29950"/>
        <dbReference type="ChEBI" id="CHEBI:45764"/>
        <dbReference type="ChEBI" id="CHEBI:50058"/>
        <dbReference type="EC" id="1.8.4.12"/>
    </reaction>
</comment>
<feature type="domain" description="MsrB" evidence="10">
    <location>
        <begin position="8"/>
        <end position="130"/>
    </location>
</feature>
<dbReference type="NCBIfam" id="TIGR00357">
    <property type="entry name" value="peptide-methionine (R)-S-oxide reductase MsrB"/>
    <property type="match status" value="1"/>
</dbReference>
<dbReference type="InterPro" id="IPR028427">
    <property type="entry name" value="Met_Sox_Rdtase_MsrB"/>
</dbReference>
<comment type="caution">
    <text evidence="11">The sequence shown here is derived from an EMBL/GenBank/DDBJ whole genome shotgun (WGS) entry which is preliminary data.</text>
</comment>
<sequence length="133" mass="14967">MKKISKTAEEWKQTLSPEAYQITREKGTERAFTGEYWEKHDPGEYQCRCCDLPLFNAEHKFDSGSGWPSFTNPISNTQVTEEIDTSLGRSRTEVLCAQCNAHLGHVFPDGPGAEGLRYCVNSASLNFKEGDEE</sequence>
<dbReference type="GO" id="GO:0033743">
    <property type="term" value="F:peptide-methionine (R)-S-oxide reductase activity"/>
    <property type="evidence" value="ECO:0007669"/>
    <property type="project" value="UniProtKB-UniRule"/>
</dbReference>
<evidence type="ECO:0000313" key="12">
    <source>
        <dbReference type="Proteomes" id="UP000228987"/>
    </source>
</evidence>
<feature type="active site" description="Nucleophile" evidence="9">
    <location>
        <position position="119"/>
    </location>
</feature>
<feature type="binding site" evidence="9">
    <location>
        <position position="99"/>
    </location>
    <ligand>
        <name>Zn(2+)</name>
        <dbReference type="ChEBI" id="CHEBI:29105"/>
    </ligand>
</feature>
<evidence type="ECO:0000256" key="6">
    <source>
        <dbReference type="ARBA" id="ARBA00023002"/>
    </source>
</evidence>
<dbReference type="AlphaFoldDB" id="A0A2A5C6W5"/>
<dbReference type="EC" id="1.8.4.12" evidence="2 9"/>
<dbReference type="SUPFAM" id="SSF51316">
    <property type="entry name" value="Mss4-like"/>
    <property type="match status" value="1"/>
</dbReference>
<evidence type="ECO:0000256" key="4">
    <source>
        <dbReference type="ARBA" id="ARBA00022723"/>
    </source>
</evidence>
<evidence type="ECO:0000256" key="8">
    <source>
        <dbReference type="ARBA" id="ARBA00075819"/>
    </source>
</evidence>
<evidence type="ECO:0000256" key="9">
    <source>
        <dbReference type="HAMAP-Rule" id="MF_01400"/>
    </source>
</evidence>
<reference evidence="12" key="1">
    <citation type="submission" date="2017-08" db="EMBL/GenBank/DDBJ databases">
        <title>A dynamic microbial community with high functional redundancy inhabits the cold, oxic subseafloor aquifer.</title>
        <authorList>
            <person name="Tully B.J."/>
            <person name="Wheat C.G."/>
            <person name="Glazer B.T."/>
            <person name="Huber J.A."/>
        </authorList>
    </citation>
    <scope>NUCLEOTIDE SEQUENCE [LARGE SCALE GENOMIC DNA]</scope>
</reference>
<evidence type="ECO:0000256" key="5">
    <source>
        <dbReference type="ARBA" id="ARBA00022833"/>
    </source>
</evidence>
<protein>
    <recommendedName>
        <fullName evidence="3 9">Peptide methionine sulfoxide reductase MsrB</fullName>
        <ecNumber evidence="2 9">1.8.4.12</ecNumber>
    </recommendedName>
    <alternativeName>
        <fullName evidence="8 9">Peptide-methionine (R)-S-oxide reductase</fullName>
    </alternativeName>
</protein>
<comment type="cofactor">
    <cofactor evidence="9">
        <name>Zn(2+)</name>
        <dbReference type="ChEBI" id="CHEBI:29105"/>
    </cofactor>
    <text evidence="9">Binds 1 zinc ion per subunit. The zinc ion is important for the structural integrity of the protein.</text>
</comment>
<evidence type="ECO:0000259" key="10">
    <source>
        <dbReference type="PROSITE" id="PS51790"/>
    </source>
</evidence>
<evidence type="ECO:0000313" key="11">
    <source>
        <dbReference type="EMBL" id="PCJ39624.1"/>
    </source>
</evidence>
<keyword evidence="6 9" id="KW-0560">Oxidoreductase</keyword>
<proteinExistence type="inferred from homology"/>
<dbReference type="GO" id="GO:0030091">
    <property type="term" value="P:protein repair"/>
    <property type="evidence" value="ECO:0007669"/>
    <property type="project" value="InterPro"/>
</dbReference>
<feature type="binding site" evidence="9">
    <location>
        <position position="96"/>
    </location>
    <ligand>
        <name>Zn(2+)</name>
        <dbReference type="ChEBI" id="CHEBI:29105"/>
    </ligand>
</feature>
<dbReference type="GO" id="GO:0005737">
    <property type="term" value="C:cytoplasm"/>
    <property type="evidence" value="ECO:0007669"/>
    <property type="project" value="TreeGrafter"/>
</dbReference>
<feature type="binding site" evidence="9">
    <location>
        <position position="50"/>
    </location>
    <ligand>
        <name>Zn(2+)</name>
        <dbReference type="ChEBI" id="CHEBI:29105"/>
    </ligand>
</feature>
<dbReference type="GO" id="GO:0006979">
    <property type="term" value="P:response to oxidative stress"/>
    <property type="evidence" value="ECO:0007669"/>
    <property type="project" value="InterPro"/>
</dbReference>
<accession>A0A2A5C6W5</accession>
<evidence type="ECO:0000256" key="2">
    <source>
        <dbReference type="ARBA" id="ARBA00012499"/>
    </source>
</evidence>
<evidence type="ECO:0000256" key="3">
    <source>
        <dbReference type="ARBA" id="ARBA00021130"/>
    </source>
</evidence>
<dbReference type="InterPro" id="IPR002579">
    <property type="entry name" value="Met_Sox_Rdtase_MsrB_dom"/>
</dbReference>
<keyword evidence="4 9" id="KW-0479">Metal-binding</keyword>
<dbReference type="GO" id="GO:0008270">
    <property type="term" value="F:zinc ion binding"/>
    <property type="evidence" value="ECO:0007669"/>
    <property type="project" value="UniProtKB-UniRule"/>
</dbReference>
<evidence type="ECO:0000256" key="1">
    <source>
        <dbReference type="ARBA" id="ARBA00007174"/>
    </source>
</evidence>
<dbReference type="PANTHER" id="PTHR10173:SF52">
    <property type="entry name" value="METHIONINE-R-SULFOXIDE REDUCTASE B1"/>
    <property type="match status" value="1"/>
</dbReference>
<evidence type="ECO:0000256" key="7">
    <source>
        <dbReference type="ARBA" id="ARBA00048488"/>
    </source>
</evidence>
<dbReference type="Pfam" id="PF01641">
    <property type="entry name" value="SelR"/>
    <property type="match status" value="1"/>
</dbReference>
<dbReference type="PROSITE" id="PS51790">
    <property type="entry name" value="MSRB"/>
    <property type="match status" value="1"/>
</dbReference>
<dbReference type="InterPro" id="IPR011057">
    <property type="entry name" value="Mss4-like_sf"/>
</dbReference>
<dbReference type="EMBL" id="NVWI01000013">
    <property type="protein sequence ID" value="PCJ39624.1"/>
    <property type="molecule type" value="Genomic_DNA"/>
</dbReference>
<dbReference type="Proteomes" id="UP000228987">
    <property type="component" value="Unassembled WGS sequence"/>
</dbReference>
<organism evidence="11 12">
    <name type="scientific">SAR86 cluster bacterium</name>
    <dbReference type="NCBI Taxonomy" id="2030880"/>
    <lineage>
        <taxon>Bacteria</taxon>
        <taxon>Pseudomonadati</taxon>
        <taxon>Pseudomonadota</taxon>
        <taxon>Gammaproteobacteria</taxon>
        <taxon>SAR86 cluster</taxon>
    </lineage>
</organism>
<dbReference type="PANTHER" id="PTHR10173">
    <property type="entry name" value="METHIONINE SULFOXIDE REDUCTASE"/>
    <property type="match status" value="1"/>
</dbReference>
<keyword evidence="5 9" id="KW-0862">Zinc</keyword>
<feature type="binding site" evidence="9">
    <location>
        <position position="47"/>
    </location>
    <ligand>
        <name>Zn(2+)</name>
        <dbReference type="ChEBI" id="CHEBI:29105"/>
    </ligand>
</feature>
<comment type="similarity">
    <text evidence="1 9">Belongs to the MsrB Met sulfoxide reductase family.</text>
</comment>
<gene>
    <name evidence="9 11" type="primary">msrB</name>
    <name evidence="11" type="ORF">COA71_13335</name>
</gene>
<dbReference type="Gene3D" id="2.170.150.20">
    <property type="entry name" value="Peptide methionine sulfoxide reductase"/>
    <property type="match status" value="1"/>
</dbReference>
<dbReference type="HAMAP" id="MF_01400">
    <property type="entry name" value="MsrB"/>
    <property type="match status" value="1"/>
</dbReference>